<feature type="domain" description="Reverse transcriptase Ty1/copia-type" evidence="2">
    <location>
        <begin position="128"/>
        <end position="207"/>
    </location>
</feature>
<reference evidence="3" key="1">
    <citation type="submission" date="2021-03" db="EMBL/GenBank/DDBJ databases">
        <title>Draft genome sequence of rust myrtle Austropuccinia psidii MF-1, a brazilian biotype.</title>
        <authorList>
            <person name="Quecine M.C."/>
            <person name="Pachon D.M.R."/>
            <person name="Bonatelli M.L."/>
            <person name="Correr F.H."/>
            <person name="Franceschini L.M."/>
            <person name="Leite T.F."/>
            <person name="Margarido G.R.A."/>
            <person name="Almeida C.A."/>
            <person name="Ferrarezi J.A."/>
            <person name="Labate C.A."/>
        </authorList>
    </citation>
    <scope>NUCLEOTIDE SEQUENCE</scope>
    <source>
        <strain evidence="3">MF-1</strain>
    </source>
</reference>
<name>A0A9Q3BWL8_9BASI</name>
<organism evidence="3 4">
    <name type="scientific">Austropuccinia psidii MF-1</name>
    <dbReference type="NCBI Taxonomy" id="1389203"/>
    <lineage>
        <taxon>Eukaryota</taxon>
        <taxon>Fungi</taxon>
        <taxon>Dikarya</taxon>
        <taxon>Basidiomycota</taxon>
        <taxon>Pucciniomycotina</taxon>
        <taxon>Pucciniomycetes</taxon>
        <taxon>Pucciniales</taxon>
        <taxon>Sphaerophragmiaceae</taxon>
        <taxon>Austropuccinia</taxon>
    </lineage>
</organism>
<evidence type="ECO:0000256" key="1">
    <source>
        <dbReference type="SAM" id="MobiDB-lite"/>
    </source>
</evidence>
<evidence type="ECO:0000259" key="2">
    <source>
        <dbReference type="Pfam" id="PF07727"/>
    </source>
</evidence>
<dbReference type="Proteomes" id="UP000765509">
    <property type="component" value="Unassembled WGS sequence"/>
</dbReference>
<evidence type="ECO:0000313" key="3">
    <source>
        <dbReference type="EMBL" id="MBW0472408.1"/>
    </source>
</evidence>
<keyword evidence="4" id="KW-1185">Reference proteome</keyword>
<dbReference type="InterPro" id="IPR013103">
    <property type="entry name" value="RVT_2"/>
</dbReference>
<dbReference type="OrthoDB" id="3344688at2759"/>
<proteinExistence type="predicted"/>
<dbReference type="PANTHER" id="PTHR11439">
    <property type="entry name" value="GAG-POL-RELATED RETROTRANSPOSON"/>
    <property type="match status" value="1"/>
</dbReference>
<accession>A0A9Q3BWL8</accession>
<feature type="region of interest" description="Disordered" evidence="1">
    <location>
        <begin position="1"/>
        <end position="26"/>
    </location>
</feature>
<gene>
    <name evidence="3" type="ORF">O181_012123</name>
</gene>
<dbReference type="AlphaFoldDB" id="A0A9Q3BWL8"/>
<sequence>MEEQPANDANDTIPNSIKAPGKPGWEIKLTPNKTPKTVSAMCSSDHLFRGIFTIAELKDLDIHHMDAVEAFMNPKLIEEIYMKISSFLPEYREEKFGKLVNLYMDCNKPQDTGILTFQITLNPDWGCYVHIHVNDLTIVSNNVKRFKKFIEARFEMKDLGPARYILGIEIHQNRIGKILTLLQITYVKNLLDEYQMTNCKPVSTPIVPNSRLKEAFKEERHAFKGLNINYQQAISKISYLEVATRGGNSPNLQTFSDGYYANCKDTRKSITCYMTMVGNSCINWKSKKKTMISKSSCEDEYKAQFEGGKDLFWTAILLQYLRRSVDYPLQLNGDNQGAIALANNPQINELTKHFYTIFHWIQEMTMKKNINIPYIPTQQMPVDGLTKALPQLAHERFVKS</sequence>
<protein>
    <recommendedName>
        <fullName evidence="2">Reverse transcriptase Ty1/copia-type domain-containing protein</fullName>
    </recommendedName>
</protein>
<comment type="caution">
    <text evidence="3">The sequence shown here is derived from an EMBL/GenBank/DDBJ whole genome shotgun (WGS) entry which is preliminary data.</text>
</comment>
<dbReference type="PANTHER" id="PTHR11439:SF467">
    <property type="entry name" value="INTEGRASE CATALYTIC DOMAIN-CONTAINING PROTEIN"/>
    <property type="match status" value="1"/>
</dbReference>
<evidence type="ECO:0000313" key="4">
    <source>
        <dbReference type="Proteomes" id="UP000765509"/>
    </source>
</evidence>
<dbReference type="EMBL" id="AVOT02003079">
    <property type="protein sequence ID" value="MBW0472408.1"/>
    <property type="molecule type" value="Genomic_DNA"/>
</dbReference>
<dbReference type="Pfam" id="PF07727">
    <property type="entry name" value="RVT_2"/>
    <property type="match status" value="1"/>
</dbReference>
<dbReference type="CDD" id="cd09272">
    <property type="entry name" value="RNase_HI_RT_Ty1"/>
    <property type="match status" value="1"/>
</dbReference>